<organism evidence="2 3">
    <name type="scientific">Allomyces macrogynus (strain ATCC 38327)</name>
    <name type="common">Allomyces javanicus var. macrogynus</name>
    <dbReference type="NCBI Taxonomy" id="578462"/>
    <lineage>
        <taxon>Eukaryota</taxon>
        <taxon>Fungi</taxon>
        <taxon>Fungi incertae sedis</taxon>
        <taxon>Blastocladiomycota</taxon>
        <taxon>Blastocladiomycetes</taxon>
        <taxon>Blastocladiales</taxon>
        <taxon>Blastocladiaceae</taxon>
        <taxon>Allomyces</taxon>
    </lineage>
</organism>
<proteinExistence type="predicted"/>
<sequence length="66" mass="7490">MSHAPDVIDAETLADVLDTGNVLVIDLRPRTAFRSAHIAGSVNLWYASVFSALRRCQSPPRRRRRW</sequence>
<feature type="domain" description="Rhodanese" evidence="1">
    <location>
        <begin position="18"/>
        <end position="44"/>
    </location>
</feature>
<dbReference type="Gene3D" id="3.40.250.10">
    <property type="entry name" value="Rhodanese-like domain"/>
    <property type="match status" value="1"/>
</dbReference>
<dbReference type="InterPro" id="IPR001763">
    <property type="entry name" value="Rhodanese-like_dom"/>
</dbReference>
<keyword evidence="3" id="KW-1185">Reference proteome</keyword>
<evidence type="ECO:0000259" key="1">
    <source>
        <dbReference type="PROSITE" id="PS50206"/>
    </source>
</evidence>
<dbReference type="InterPro" id="IPR036873">
    <property type="entry name" value="Rhodanese-like_dom_sf"/>
</dbReference>
<protein>
    <recommendedName>
        <fullName evidence="1">Rhodanese domain-containing protein</fullName>
    </recommendedName>
</protein>
<evidence type="ECO:0000313" key="3">
    <source>
        <dbReference type="Proteomes" id="UP000054350"/>
    </source>
</evidence>
<evidence type="ECO:0000313" key="2">
    <source>
        <dbReference type="EMBL" id="KNE65954.1"/>
    </source>
</evidence>
<accession>A0A0L0SUF4</accession>
<dbReference type="SUPFAM" id="SSF52821">
    <property type="entry name" value="Rhodanese/Cell cycle control phosphatase"/>
    <property type="match status" value="1"/>
</dbReference>
<dbReference type="CDD" id="cd00158">
    <property type="entry name" value="RHOD"/>
    <property type="match status" value="1"/>
</dbReference>
<dbReference type="PROSITE" id="PS50206">
    <property type="entry name" value="RHODANESE_3"/>
    <property type="match status" value="1"/>
</dbReference>
<dbReference type="EMBL" id="GG745349">
    <property type="protein sequence ID" value="KNE65954.1"/>
    <property type="molecule type" value="Genomic_DNA"/>
</dbReference>
<gene>
    <name evidence="2" type="ORF">AMAG_19302</name>
</gene>
<reference evidence="2 3" key="1">
    <citation type="submission" date="2009-11" db="EMBL/GenBank/DDBJ databases">
        <title>Annotation of Allomyces macrogynus ATCC 38327.</title>
        <authorList>
            <consortium name="The Broad Institute Genome Sequencing Platform"/>
            <person name="Russ C."/>
            <person name="Cuomo C."/>
            <person name="Burger G."/>
            <person name="Gray M.W."/>
            <person name="Holland P.W.H."/>
            <person name="King N."/>
            <person name="Lang F.B.F."/>
            <person name="Roger A.J."/>
            <person name="Ruiz-Trillo I."/>
            <person name="Young S.K."/>
            <person name="Zeng Q."/>
            <person name="Gargeya S."/>
            <person name="Fitzgerald M."/>
            <person name="Haas B."/>
            <person name="Abouelleil A."/>
            <person name="Alvarado L."/>
            <person name="Arachchi H.M."/>
            <person name="Berlin A."/>
            <person name="Chapman S.B."/>
            <person name="Gearin G."/>
            <person name="Goldberg J."/>
            <person name="Griggs A."/>
            <person name="Gujja S."/>
            <person name="Hansen M."/>
            <person name="Heiman D."/>
            <person name="Howarth C."/>
            <person name="Larimer J."/>
            <person name="Lui A."/>
            <person name="MacDonald P.J.P."/>
            <person name="McCowen C."/>
            <person name="Montmayeur A."/>
            <person name="Murphy C."/>
            <person name="Neiman D."/>
            <person name="Pearson M."/>
            <person name="Priest M."/>
            <person name="Roberts A."/>
            <person name="Saif S."/>
            <person name="Shea T."/>
            <person name="Sisk P."/>
            <person name="Stolte C."/>
            <person name="Sykes S."/>
            <person name="Wortman J."/>
            <person name="Nusbaum C."/>
            <person name="Birren B."/>
        </authorList>
    </citation>
    <scope>NUCLEOTIDE SEQUENCE [LARGE SCALE GENOMIC DNA]</scope>
    <source>
        <strain evidence="2 3">ATCC 38327</strain>
    </source>
</reference>
<dbReference type="Pfam" id="PF00581">
    <property type="entry name" value="Rhodanese"/>
    <property type="match status" value="1"/>
</dbReference>
<name>A0A0L0SUF4_ALLM3</name>
<dbReference type="AlphaFoldDB" id="A0A0L0SUF4"/>
<dbReference type="Proteomes" id="UP000054350">
    <property type="component" value="Unassembled WGS sequence"/>
</dbReference>
<reference evidence="3" key="2">
    <citation type="submission" date="2009-11" db="EMBL/GenBank/DDBJ databases">
        <title>The Genome Sequence of Allomyces macrogynus strain ATCC 38327.</title>
        <authorList>
            <consortium name="The Broad Institute Genome Sequencing Platform"/>
            <person name="Russ C."/>
            <person name="Cuomo C."/>
            <person name="Shea T."/>
            <person name="Young S.K."/>
            <person name="Zeng Q."/>
            <person name="Koehrsen M."/>
            <person name="Haas B."/>
            <person name="Borodovsky M."/>
            <person name="Guigo R."/>
            <person name="Alvarado L."/>
            <person name="Berlin A."/>
            <person name="Borenstein D."/>
            <person name="Chen Z."/>
            <person name="Engels R."/>
            <person name="Freedman E."/>
            <person name="Gellesch M."/>
            <person name="Goldberg J."/>
            <person name="Griggs A."/>
            <person name="Gujja S."/>
            <person name="Heiman D."/>
            <person name="Hepburn T."/>
            <person name="Howarth C."/>
            <person name="Jen D."/>
            <person name="Larson L."/>
            <person name="Lewis B."/>
            <person name="Mehta T."/>
            <person name="Park D."/>
            <person name="Pearson M."/>
            <person name="Roberts A."/>
            <person name="Saif S."/>
            <person name="Shenoy N."/>
            <person name="Sisk P."/>
            <person name="Stolte C."/>
            <person name="Sykes S."/>
            <person name="Walk T."/>
            <person name="White J."/>
            <person name="Yandava C."/>
            <person name="Burger G."/>
            <person name="Gray M.W."/>
            <person name="Holland P.W.H."/>
            <person name="King N."/>
            <person name="Lang F.B.F."/>
            <person name="Roger A.J."/>
            <person name="Ruiz-Trillo I."/>
            <person name="Lander E."/>
            <person name="Nusbaum C."/>
        </authorList>
    </citation>
    <scope>NUCLEOTIDE SEQUENCE [LARGE SCALE GENOMIC DNA]</scope>
    <source>
        <strain evidence="3">ATCC 38327</strain>
    </source>
</reference>
<dbReference type="VEuPathDB" id="FungiDB:AMAG_19302"/>